<feature type="region of interest" description="Disordered" evidence="1">
    <location>
        <begin position="1"/>
        <end position="25"/>
    </location>
</feature>
<gene>
    <name evidence="2" type="ORF">BSTOLATCC_MIC59866</name>
</gene>
<comment type="caution">
    <text evidence="2">The sequence shown here is derived from an EMBL/GenBank/DDBJ whole genome shotgun (WGS) entry which is preliminary data.</text>
</comment>
<name>A0AAU9K8T4_9CILI</name>
<feature type="compositionally biased region" description="Low complexity" evidence="1">
    <location>
        <begin position="10"/>
        <end position="22"/>
    </location>
</feature>
<dbReference type="AlphaFoldDB" id="A0AAU9K8T4"/>
<dbReference type="EMBL" id="CAJZBQ010000057">
    <property type="protein sequence ID" value="CAG9334064.1"/>
    <property type="molecule type" value="Genomic_DNA"/>
</dbReference>
<evidence type="ECO:0000313" key="2">
    <source>
        <dbReference type="EMBL" id="CAG9334064.1"/>
    </source>
</evidence>
<evidence type="ECO:0000256" key="1">
    <source>
        <dbReference type="SAM" id="MobiDB-lite"/>
    </source>
</evidence>
<protein>
    <submittedName>
        <fullName evidence="2">Uncharacterized protein</fullName>
    </submittedName>
</protein>
<reference evidence="2" key="1">
    <citation type="submission" date="2021-09" db="EMBL/GenBank/DDBJ databases">
        <authorList>
            <consortium name="AG Swart"/>
            <person name="Singh M."/>
            <person name="Singh A."/>
            <person name="Seah K."/>
            <person name="Emmerich C."/>
        </authorList>
    </citation>
    <scope>NUCLEOTIDE SEQUENCE</scope>
    <source>
        <strain evidence="2">ATCC30299</strain>
    </source>
</reference>
<evidence type="ECO:0000313" key="3">
    <source>
        <dbReference type="Proteomes" id="UP001162131"/>
    </source>
</evidence>
<keyword evidence="3" id="KW-1185">Reference proteome</keyword>
<dbReference type="Proteomes" id="UP001162131">
    <property type="component" value="Unassembled WGS sequence"/>
</dbReference>
<organism evidence="2 3">
    <name type="scientific">Blepharisma stoltei</name>
    <dbReference type="NCBI Taxonomy" id="1481888"/>
    <lineage>
        <taxon>Eukaryota</taxon>
        <taxon>Sar</taxon>
        <taxon>Alveolata</taxon>
        <taxon>Ciliophora</taxon>
        <taxon>Postciliodesmatophora</taxon>
        <taxon>Heterotrichea</taxon>
        <taxon>Heterotrichida</taxon>
        <taxon>Blepharismidae</taxon>
        <taxon>Blepharisma</taxon>
    </lineage>
</organism>
<sequence length="199" mass="22717">MILKHKKSKSSPFCPSSIPSCPYKSPPRLLALKVTSPIKAIEEMSIKTGEYSVLRNSALRESHRPCAVLTQNLKPRSYSQTNKRHESSFGSSTEDSVELKPFVHVRKYSSNEGKKNTPQSKGYWMNFKEKQYKPLFFKRNPKHPKSLKHPTLKVFYELKIQEGRGSLPVMKNASGGWESGRTSYWEVPALSDRDIPSPF</sequence>
<proteinExistence type="predicted"/>
<accession>A0AAU9K8T4</accession>